<reference evidence="1" key="2">
    <citation type="submission" date="2020-09" db="EMBL/GenBank/DDBJ databases">
        <authorList>
            <person name="Sun Q."/>
            <person name="Ohkuma M."/>
        </authorList>
    </citation>
    <scope>NUCLEOTIDE SEQUENCE</scope>
    <source>
        <strain evidence="1">JCM 19596</strain>
    </source>
</reference>
<comment type="caution">
    <text evidence="1">The sequence shown here is derived from an EMBL/GenBank/DDBJ whole genome shotgun (WGS) entry which is preliminary data.</text>
</comment>
<keyword evidence="2" id="KW-1185">Reference proteome</keyword>
<name>A0A830FIZ7_9EURY</name>
<accession>A0A830FIZ7</accession>
<sequence length="164" mass="18168">MSKSRQPTLSELATDEPEIGVSIDVEASYAHVRYAALDEPGVIWFDPRDGREYLAVNIDPERSELSVDERVVTSVRLRAKHGRGPEVDPDGEWVARVGYATLEEYERTGLETGTGIRKKNVEASEVFEGVHSAREWCRETVPAYATAEYRDAVAARVEGVSAGE</sequence>
<reference evidence="1" key="1">
    <citation type="journal article" date="2014" name="Int. J. Syst. Evol. Microbiol.">
        <title>Complete genome sequence of Corynebacterium casei LMG S-19264T (=DSM 44701T), isolated from a smear-ripened cheese.</title>
        <authorList>
            <consortium name="US DOE Joint Genome Institute (JGI-PGF)"/>
            <person name="Walter F."/>
            <person name="Albersmeier A."/>
            <person name="Kalinowski J."/>
            <person name="Ruckert C."/>
        </authorList>
    </citation>
    <scope>NUCLEOTIDE SEQUENCE</scope>
    <source>
        <strain evidence="1">JCM 19596</strain>
    </source>
</reference>
<dbReference type="RefSeq" id="WP_188977440.1">
    <property type="nucleotide sequence ID" value="NZ_BMPG01000002.1"/>
</dbReference>
<dbReference type="EMBL" id="BMPG01000002">
    <property type="protein sequence ID" value="GGL57472.1"/>
    <property type="molecule type" value="Genomic_DNA"/>
</dbReference>
<organism evidence="1 2">
    <name type="scientific">Halocalculus aciditolerans</name>
    <dbReference type="NCBI Taxonomy" id="1383812"/>
    <lineage>
        <taxon>Archaea</taxon>
        <taxon>Methanobacteriati</taxon>
        <taxon>Methanobacteriota</taxon>
        <taxon>Stenosarchaea group</taxon>
        <taxon>Halobacteria</taxon>
        <taxon>Halobacteriales</taxon>
        <taxon>Halobacteriaceae</taxon>
        <taxon>Halocalculus</taxon>
    </lineage>
</organism>
<dbReference type="AlphaFoldDB" id="A0A830FIZ7"/>
<dbReference type="Proteomes" id="UP000607197">
    <property type="component" value="Unassembled WGS sequence"/>
</dbReference>
<proteinExistence type="predicted"/>
<evidence type="ECO:0000313" key="1">
    <source>
        <dbReference type="EMBL" id="GGL57472.1"/>
    </source>
</evidence>
<dbReference type="OrthoDB" id="351314at2157"/>
<protein>
    <submittedName>
        <fullName evidence="1">Uncharacterized protein</fullName>
    </submittedName>
</protein>
<gene>
    <name evidence="1" type="ORF">GCM10009039_14560</name>
</gene>
<evidence type="ECO:0000313" key="2">
    <source>
        <dbReference type="Proteomes" id="UP000607197"/>
    </source>
</evidence>